<keyword evidence="5" id="KW-0539">Nucleus</keyword>
<feature type="compositionally biased region" description="Polar residues" evidence="6">
    <location>
        <begin position="405"/>
        <end position="415"/>
    </location>
</feature>
<dbReference type="CDD" id="cd00067">
    <property type="entry name" value="GAL4"/>
    <property type="match status" value="1"/>
</dbReference>
<dbReference type="Gene3D" id="4.10.240.10">
    <property type="entry name" value="Zn(2)-C6 fungal-type DNA-binding domain"/>
    <property type="match status" value="1"/>
</dbReference>
<keyword evidence="2" id="KW-0479">Metal-binding</keyword>
<feature type="compositionally biased region" description="Basic and acidic residues" evidence="6">
    <location>
        <begin position="154"/>
        <end position="164"/>
    </location>
</feature>
<feature type="region of interest" description="Disordered" evidence="6">
    <location>
        <begin position="213"/>
        <end position="268"/>
    </location>
</feature>
<dbReference type="SUPFAM" id="SSF57701">
    <property type="entry name" value="Zn2/Cys6 DNA-binding domain"/>
    <property type="match status" value="1"/>
</dbReference>
<dbReference type="InterPro" id="IPR007219">
    <property type="entry name" value="XnlR_reg_dom"/>
</dbReference>
<reference evidence="8" key="1">
    <citation type="journal article" date="2021" name="Nat. Commun.">
        <title>Genetic determinants of endophytism in the Arabidopsis root mycobiome.</title>
        <authorList>
            <person name="Mesny F."/>
            <person name="Miyauchi S."/>
            <person name="Thiergart T."/>
            <person name="Pickel B."/>
            <person name="Atanasova L."/>
            <person name="Karlsson M."/>
            <person name="Huettel B."/>
            <person name="Barry K.W."/>
            <person name="Haridas S."/>
            <person name="Chen C."/>
            <person name="Bauer D."/>
            <person name="Andreopoulos W."/>
            <person name="Pangilinan J."/>
            <person name="LaButti K."/>
            <person name="Riley R."/>
            <person name="Lipzen A."/>
            <person name="Clum A."/>
            <person name="Drula E."/>
            <person name="Henrissat B."/>
            <person name="Kohler A."/>
            <person name="Grigoriev I.V."/>
            <person name="Martin F.M."/>
            <person name="Hacquard S."/>
        </authorList>
    </citation>
    <scope>NUCLEOTIDE SEQUENCE</scope>
    <source>
        <strain evidence="8">MPI-CAGE-AT-0147</strain>
    </source>
</reference>
<feature type="compositionally biased region" description="Low complexity" evidence="6">
    <location>
        <begin position="89"/>
        <end position="100"/>
    </location>
</feature>
<dbReference type="GO" id="GO:0003677">
    <property type="term" value="F:DNA binding"/>
    <property type="evidence" value="ECO:0007669"/>
    <property type="project" value="InterPro"/>
</dbReference>
<dbReference type="GO" id="GO:0008270">
    <property type="term" value="F:zinc ion binding"/>
    <property type="evidence" value="ECO:0007669"/>
    <property type="project" value="InterPro"/>
</dbReference>
<comment type="subcellular location">
    <subcellularLocation>
        <location evidence="1">Nucleus</location>
    </subcellularLocation>
</comment>
<dbReference type="GO" id="GO:0005634">
    <property type="term" value="C:nucleus"/>
    <property type="evidence" value="ECO:0007669"/>
    <property type="project" value="UniProtKB-SubCell"/>
</dbReference>
<dbReference type="GO" id="GO:0006351">
    <property type="term" value="P:DNA-templated transcription"/>
    <property type="evidence" value="ECO:0007669"/>
    <property type="project" value="InterPro"/>
</dbReference>
<accession>A0A9P9FN29</accession>
<dbReference type="PROSITE" id="PS50048">
    <property type="entry name" value="ZN2_CY6_FUNGAL_2"/>
    <property type="match status" value="1"/>
</dbReference>
<feature type="compositionally biased region" description="Basic and acidic residues" evidence="6">
    <location>
        <begin position="123"/>
        <end position="134"/>
    </location>
</feature>
<dbReference type="Pfam" id="PF04082">
    <property type="entry name" value="Fungal_trans"/>
    <property type="match status" value="1"/>
</dbReference>
<evidence type="ECO:0000256" key="2">
    <source>
        <dbReference type="ARBA" id="ARBA00022723"/>
    </source>
</evidence>
<gene>
    <name evidence="8" type="ORF">EDB81DRAFT_278516</name>
</gene>
<feature type="compositionally biased region" description="Polar residues" evidence="6">
    <location>
        <begin position="109"/>
        <end position="118"/>
    </location>
</feature>
<keyword evidence="9" id="KW-1185">Reference proteome</keyword>
<dbReference type="PANTHER" id="PTHR47338">
    <property type="entry name" value="ZN(II)2CYS6 TRANSCRIPTION FACTOR (EUROFUNG)-RELATED"/>
    <property type="match status" value="1"/>
</dbReference>
<feature type="domain" description="Zn(2)-C6 fungal-type" evidence="7">
    <location>
        <begin position="336"/>
        <end position="366"/>
    </location>
</feature>
<feature type="compositionally biased region" description="Basic and acidic residues" evidence="6">
    <location>
        <begin position="386"/>
        <end position="400"/>
    </location>
</feature>
<evidence type="ECO:0000259" key="7">
    <source>
        <dbReference type="PROSITE" id="PS50048"/>
    </source>
</evidence>
<evidence type="ECO:0000256" key="4">
    <source>
        <dbReference type="ARBA" id="ARBA00023163"/>
    </source>
</evidence>
<dbReference type="Proteomes" id="UP000738349">
    <property type="component" value="Unassembled WGS sequence"/>
</dbReference>
<proteinExistence type="predicted"/>
<evidence type="ECO:0000256" key="5">
    <source>
        <dbReference type="ARBA" id="ARBA00023242"/>
    </source>
</evidence>
<evidence type="ECO:0000313" key="8">
    <source>
        <dbReference type="EMBL" id="KAH7166172.1"/>
    </source>
</evidence>
<keyword evidence="3" id="KW-0805">Transcription regulation</keyword>
<keyword evidence="4" id="KW-0804">Transcription</keyword>
<evidence type="ECO:0000313" key="9">
    <source>
        <dbReference type="Proteomes" id="UP000738349"/>
    </source>
</evidence>
<dbReference type="EMBL" id="JAGMUV010000003">
    <property type="protein sequence ID" value="KAH7166172.1"/>
    <property type="molecule type" value="Genomic_DNA"/>
</dbReference>
<dbReference type="SMART" id="SM00066">
    <property type="entry name" value="GAL4"/>
    <property type="match status" value="1"/>
</dbReference>
<dbReference type="PANTHER" id="PTHR47338:SF11">
    <property type="entry name" value="ZN(II)2CYS6 TRANSCRIPTION FACTOR (EUROFUNG)"/>
    <property type="match status" value="1"/>
</dbReference>
<comment type="caution">
    <text evidence="8">The sequence shown here is derived from an EMBL/GenBank/DDBJ whole genome shotgun (WGS) entry which is preliminary data.</text>
</comment>
<protein>
    <recommendedName>
        <fullName evidence="7">Zn(2)-C6 fungal-type domain-containing protein</fullName>
    </recommendedName>
</protein>
<sequence length="959" mass="106014">MGILPALDSRPRLVLPDTPPELVSPGASTYSSSSSLPVDQPWISPSLTSPSMPKYEKPLTSEMSPVDQSAEGSQSRPESAAQAAPRQQLPSLSSLFGPPSTVRPLHSPVSDQPSTYSAASPLDRPRAPSRDRQHPASYFSPTLSPPVSQPRTTYDAKFESDRHPPHGLARSFSGPESPRYRDVDQARPASRADGQVGKWSMQHDVVRHEYSLGSRDQSFRSPQDQFRLHFPGPKDRSAPNYSDQRTVNHGGPNPPPTPTSTVVSEGIPSKDGLGPKIWTGSHFLPRFVRAAEVPGEGMCYFYDDGSHCKTVIDGEAVNAHWGVTKAGKPRKRLAIACVTCREKKIKCDPDYPRCVQCEKFGRICKFKNAPRGGHNTSPSTPPAELDDMRKLSGPSRHSDVRMSGSEASSPVSPRTTMRPPSPDTGSHKRLRVGYDSYVPGGPPVVPMANTEPTRVHFPVQHETAELPRIPEDVLDRAWGTDPSLSDPQSIRAVISQFFLHLDNARVMRFIPEAPFKAWVANPNLTKSPEDLMLLYSILAVGVALSGGPKPIAFEYAQVAHYAQRVTVAGGIQLVQSRILLALYYLSISHAQDASDMLSAAVASASCLKLNIELEESQDALLTTFPFGLSKAGYRETRRRTFWSLFTLERLNGQFPDRPAMINGEDIYTRLPADTHIFEREMESSSPMFNPYVSNLGNVNEREFGISAYLVEMVHIWSNNISRIYRMARRTTMLDTDSDSSRMMLRRIQDWHQALPSRLLFNSTNLESTVLAGELGPFLTMHLLYNHAMIKLSRHSVAADRSSPQMTSLQVQRCYEHSTNVLDAVKAILRLHTGGQDITGAFPPIIAMATMEAVDVLTASGRLSHLSDVIDSVGIALSVVDAMGAIWEDSHNAQESIDARLGMLLRIRDRGAQPASPIEGYRIMFGTEEHADEKSLRWQISNPIERLYPKDMDNVYSTLM</sequence>
<name>A0A9P9FN29_9HYPO</name>
<evidence type="ECO:0000256" key="6">
    <source>
        <dbReference type="SAM" id="MobiDB-lite"/>
    </source>
</evidence>
<feature type="region of interest" description="Disordered" evidence="6">
    <location>
        <begin position="1"/>
        <end position="200"/>
    </location>
</feature>
<feature type="region of interest" description="Disordered" evidence="6">
    <location>
        <begin position="368"/>
        <end position="430"/>
    </location>
</feature>
<feature type="compositionally biased region" description="Polar residues" evidence="6">
    <location>
        <begin position="214"/>
        <end position="224"/>
    </location>
</feature>
<dbReference type="InterPro" id="IPR001138">
    <property type="entry name" value="Zn2Cys6_DnaBD"/>
</dbReference>
<dbReference type="InterPro" id="IPR050815">
    <property type="entry name" value="TF_fung"/>
</dbReference>
<feature type="compositionally biased region" description="Polar residues" evidence="6">
    <location>
        <begin position="61"/>
        <end position="77"/>
    </location>
</feature>
<evidence type="ECO:0000256" key="3">
    <source>
        <dbReference type="ARBA" id="ARBA00023015"/>
    </source>
</evidence>
<dbReference type="OrthoDB" id="5426798at2759"/>
<feature type="compositionally biased region" description="Low complexity" evidence="6">
    <location>
        <begin position="24"/>
        <end position="35"/>
    </location>
</feature>
<dbReference type="Pfam" id="PF00172">
    <property type="entry name" value="Zn_clus"/>
    <property type="match status" value="1"/>
</dbReference>
<dbReference type="GO" id="GO:0000981">
    <property type="term" value="F:DNA-binding transcription factor activity, RNA polymerase II-specific"/>
    <property type="evidence" value="ECO:0007669"/>
    <property type="project" value="InterPro"/>
</dbReference>
<dbReference type="CDD" id="cd12148">
    <property type="entry name" value="fungal_TF_MHR"/>
    <property type="match status" value="1"/>
</dbReference>
<dbReference type="AlphaFoldDB" id="A0A9P9FN29"/>
<dbReference type="InterPro" id="IPR036864">
    <property type="entry name" value="Zn2-C6_fun-type_DNA-bd_sf"/>
</dbReference>
<organism evidence="8 9">
    <name type="scientific">Dactylonectria macrodidyma</name>
    <dbReference type="NCBI Taxonomy" id="307937"/>
    <lineage>
        <taxon>Eukaryota</taxon>
        <taxon>Fungi</taxon>
        <taxon>Dikarya</taxon>
        <taxon>Ascomycota</taxon>
        <taxon>Pezizomycotina</taxon>
        <taxon>Sordariomycetes</taxon>
        <taxon>Hypocreomycetidae</taxon>
        <taxon>Hypocreales</taxon>
        <taxon>Nectriaceae</taxon>
        <taxon>Dactylonectria</taxon>
    </lineage>
</organism>
<evidence type="ECO:0000256" key="1">
    <source>
        <dbReference type="ARBA" id="ARBA00004123"/>
    </source>
</evidence>
<dbReference type="PROSITE" id="PS00463">
    <property type="entry name" value="ZN2_CY6_FUNGAL_1"/>
    <property type="match status" value="1"/>
</dbReference>